<dbReference type="InterPro" id="IPR056411">
    <property type="entry name" value="CysS_C"/>
</dbReference>
<proteinExistence type="predicted"/>
<evidence type="ECO:0000259" key="8">
    <source>
        <dbReference type="Pfam" id="PF01406"/>
    </source>
</evidence>
<dbReference type="GO" id="GO:0005524">
    <property type="term" value="F:ATP binding"/>
    <property type="evidence" value="ECO:0007669"/>
    <property type="project" value="UniProtKB-KW"/>
</dbReference>
<keyword evidence="3" id="KW-0436">Ligase</keyword>
<feature type="non-terminal residue" evidence="10">
    <location>
        <position position="1"/>
    </location>
</feature>
<evidence type="ECO:0000256" key="6">
    <source>
        <dbReference type="ARBA" id="ARBA00022833"/>
    </source>
</evidence>
<feature type="domain" description="Cysteinyl-tRNA ligase anticodon binding" evidence="9">
    <location>
        <begin position="169"/>
        <end position="217"/>
    </location>
</feature>
<sequence length="219" mass="25878">TNEIAQSEAATGKKIVNYWLHGAFLTFGTKKKMTKSQGDIVTIQNLIERGLDPLAYRYLCLTAHYRSKLKFTWENLQAAQNALYTLREHMRRLSENLERKGKKTRKVKEYLMNFFKAVNDDLNMPKALTLVWKLVRNEIEMNSKEKYELLLALDKILAIDIAREVPTEHLPLKIKELVKKRERARKNQDWITADEIRNEIKKRGYLLEDTSEGIRWRKK</sequence>
<dbReference type="Gene3D" id="3.40.50.620">
    <property type="entry name" value="HUPs"/>
    <property type="match status" value="1"/>
</dbReference>
<gene>
    <name evidence="10" type="ORF">S01H1_39747</name>
</gene>
<dbReference type="EMBL" id="BARS01025117">
    <property type="protein sequence ID" value="GAG00839.1"/>
    <property type="molecule type" value="Genomic_DNA"/>
</dbReference>
<dbReference type="InterPro" id="IPR024909">
    <property type="entry name" value="Cys-tRNA/MSH_ligase"/>
</dbReference>
<name>X0U4Z6_9ZZZZ</name>
<organism evidence="10">
    <name type="scientific">marine sediment metagenome</name>
    <dbReference type="NCBI Taxonomy" id="412755"/>
    <lineage>
        <taxon>unclassified sequences</taxon>
        <taxon>metagenomes</taxon>
        <taxon>ecological metagenomes</taxon>
    </lineage>
</organism>
<keyword evidence="4" id="KW-0479">Metal-binding</keyword>
<evidence type="ECO:0000256" key="2">
    <source>
        <dbReference type="ARBA" id="ARBA00014738"/>
    </source>
</evidence>
<dbReference type="PANTHER" id="PTHR10890:SF3">
    <property type="entry name" value="CYSTEINE--TRNA LIGASE, CYTOPLASMIC"/>
    <property type="match status" value="1"/>
</dbReference>
<evidence type="ECO:0000256" key="7">
    <source>
        <dbReference type="ARBA" id="ARBA00022840"/>
    </source>
</evidence>
<dbReference type="GO" id="GO:0006423">
    <property type="term" value="P:cysteinyl-tRNA aminoacylation"/>
    <property type="evidence" value="ECO:0007669"/>
    <property type="project" value="TreeGrafter"/>
</dbReference>
<evidence type="ECO:0000256" key="3">
    <source>
        <dbReference type="ARBA" id="ARBA00022598"/>
    </source>
</evidence>
<dbReference type="GO" id="GO:0046872">
    <property type="term" value="F:metal ion binding"/>
    <property type="evidence" value="ECO:0007669"/>
    <property type="project" value="UniProtKB-KW"/>
</dbReference>
<comment type="cofactor">
    <cofactor evidence="1">
        <name>Zn(2+)</name>
        <dbReference type="ChEBI" id="CHEBI:29105"/>
    </cofactor>
</comment>
<dbReference type="InterPro" id="IPR032678">
    <property type="entry name" value="tRNA-synt_1_cat_dom"/>
</dbReference>
<dbReference type="Gene3D" id="1.20.120.1910">
    <property type="entry name" value="Cysteine-tRNA ligase, C-terminal anti-codon recognition domain"/>
    <property type="match status" value="1"/>
</dbReference>
<keyword evidence="7" id="KW-0067">ATP-binding</keyword>
<dbReference type="GO" id="GO:0004817">
    <property type="term" value="F:cysteine-tRNA ligase activity"/>
    <property type="evidence" value="ECO:0007669"/>
    <property type="project" value="TreeGrafter"/>
</dbReference>
<dbReference type="InterPro" id="IPR014729">
    <property type="entry name" value="Rossmann-like_a/b/a_fold"/>
</dbReference>
<feature type="domain" description="tRNA synthetases class I catalytic" evidence="8">
    <location>
        <begin position="2"/>
        <end position="80"/>
    </location>
</feature>
<dbReference type="Pfam" id="PF23493">
    <property type="entry name" value="CysS_C"/>
    <property type="match status" value="1"/>
</dbReference>
<dbReference type="SUPFAM" id="SSF47323">
    <property type="entry name" value="Anticodon-binding domain of a subclass of class I aminoacyl-tRNA synthetases"/>
    <property type="match status" value="1"/>
</dbReference>
<dbReference type="InterPro" id="IPR009080">
    <property type="entry name" value="tRNAsynth_Ia_anticodon-bd"/>
</dbReference>
<dbReference type="Pfam" id="PF01406">
    <property type="entry name" value="tRNA-synt_1e"/>
    <property type="match status" value="1"/>
</dbReference>
<dbReference type="SUPFAM" id="SSF52374">
    <property type="entry name" value="Nucleotidylyl transferase"/>
    <property type="match status" value="1"/>
</dbReference>
<protein>
    <recommendedName>
        <fullName evidence="2">Cysteine--tRNA ligase</fullName>
    </recommendedName>
</protein>
<keyword evidence="6" id="KW-0862">Zinc</keyword>
<accession>X0U4Z6</accession>
<evidence type="ECO:0000256" key="5">
    <source>
        <dbReference type="ARBA" id="ARBA00022741"/>
    </source>
</evidence>
<dbReference type="GO" id="GO:0005829">
    <property type="term" value="C:cytosol"/>
    <property type="evidence" value="ECO:0007669"/>
    <property type="project" value="TreeGrafter"/>
</dbReference>
<reference evidence="10" key="1">
    <citation type="journal article" date="2014" name="Front. Microbiol.">
        <title>High frequency of phylogenetically diverse reductive dehalogenase-homologous genes in deep subseafloor sedimentary metagenomes.</title>
        <authorList>
            <person name="Kawai M."/>
            <person name="Futagami T."/>
            <person name="Toyoda A."/>
            <person name="Takaki Y."/>
            <person name="Nishi S."/>
            <person name="Hori S."/>
            <person name="Arai W."/>
            <person name="Tsubouchi T."/>
            <person name="Morono Y."/>
            <person name="Uchiyama I."/>
            <person name="Ito T."/>
            <person name="Fujiyama A."/>
            <person name="Inagaki F."/>
            <person name="Takami H."/>
        </authorList>
    </citation>
    <scope>NUCLEOTIDE SEQUENCE</scope>
    <source>
        <strain evidence="10">Expedition CK06-06</strain>
    </source>
</reference>
<evidence type="ECO:0000256" key="4">
    <source>
        <dbReference type="ARBA" id="ARBA00022723"/>
    </source>
</evidence>
<evidence type="ECO:0000313" key="10">
    <source>
        <dbReference type="EMBL" id="GAG00839.1"/>
    </source>
</evidence>
<comment type="caution">
    <text evidence="10">The sequence shown here is derived from an EMBL/GenBank/DDBJ whole genome shotgun (WGS) entry which is preliminary data.</text>
</comment>
<keyword evidence="5" id="KW-0547">Nucleotide-binding</keyword>
<evidence type="ECO:0000256" key="1">
    <source>
        <dbReference type="ARBA" id="ARBA00001947"/>
    </source>
</evidence>
<dbReference type="PANTHER" id="PTHR10890">
    <property type="entry name" value="CYSTEINYL-TRNA SYNTHETASE"/>
    <property type="match status" value="1"/>
</dbReference>
<evidence type="ECO:0000259" key="9">
    <source>
        <dbReference type="Pfam" id="PF23493"/>
    </source>
</evidence>
<dbReference type="AlphaFoldDB" id="X0U4Z6"/>